<organism evidence="1">
    <name type="scientific">Cyprideis torosa</name>
    <dbReference type="NCBI Taxonomy" id="163714"/>
    <lineage>
        <taxon>Eukaryota</taxon>
        <taxon>Metazoa</taxon>
        <taxon>Ecdysozoa</taxon>
        <taxon>Arthropoda</taxon>
        <taxon>Crustacea</taxon>
        <taxon>Oligostraca</taxon>
        <taxon>Ostracoda</taxon>
        <taxon>Podocopa</taxon>
        <taxon>Podocopida</taxon>
        <taxon>Cytherocopina</taxon>
        <taxon>Cytheroidea</taxon>
        <taxon>Cytherideidae</taxon>
        <taxon>Cyprideis</taxon>
    </lineage>
</organism>
<gene>
    <name evidence="1" type="ORF">CTOB1V02_LOCUS14153</name>
</gene>
<proteinExistence type="predicted"/>
<dbReference type="EMBL" id="OB678342">
    <property type="protein sequence ID" value="CAD7236338.1"/>
    <property type="molecule type" value="Genomic_DNA"/>
</dbReference>
<reference evidence="1" key="1">
    <citation type="submission" date="2020-11" db="EMBL/GenBank/DDBJ databases">
        <authorList>
            <person name="Tran Van P."/>
        </authorList>
    </citation>
    <scope>NUCLEOTIDE SEQUENCE</scope>
</reference>
<dbReference type="AlphaFoldDB" id="A0A7R8WW62"/>
<evidence type="ECO:0000313" key="1">
    <source>
        <dbReference type="EMBL" id="CAD7236338.1"/>
    </source>
</evidence>
<protein>
    <submittedName>
        <fullName evidence="1">Uncharacterized protein</fullName>
    </submittedName>
</protein>
<name>A0A7R8WW62_9CRUS</name>
<sequence>MRLSSSNSPPGRSLPPILQSFLQNSSMFLPSAFGYSTQLPGVVRSRYSFCMPKLHRDLPEIH</sequence>
<accession>A0A7R8WW62</accession>